<keyword evidence="2" id="KW-1185">Reference proteome</keyword>
<protein>
    <submittedName>
        <fullName evidence="1">Uncharacterized protein</fullName>
    </submittedName>
</protein>
<sequence length="94" mass="10106">MASCWCDKQGNAIGCGTIAIKTGRSALVALDKTNVTDSWRVRTSFLIFVFFYFCISLQSNIGFVAGHGFDSPGIPHPVVMMGLKGKEVLQFGGS</sequence>
<accession>A0ACD1I953</accession>
<reference evidence="1" key="1">
    <citation type="submission" date="2018-02" db="EMBL/GenBank/DDBJ databases">
        <title>The genomes of Aspergillus section Nigri reveals drivers in fungal speciation.</title>
        <authorList>
            <consortium name="DOE Joint Genome Institute"/>
            <person name="Vesth T.C."/>
            <person name="Nybo J."/>
            <person name="Theobald S."/>
            <person name="Brandl J."/>
            <person name="Frisvad J.C."/>
            <person name="Nielsen K.F."/>
            <person name="Lyhne E.K."/>
            <person name="Kogle M.E."/>
            <person name="Kuo A."/>
            <person name="Riley R."/>
            <person name="Clum A."/>
            <person name="Nolan M."/>
            <person name="Lipzen A."/>
            <person name="Salamov A."/>
            <person name="Henrissat B."/>
            <person name="Wiebenga A."/>
            <person name="De vries R.P."/>
            <person name="Grigoriev I.V."/>
            <person name="Mortensen U.H."/>
            <person name="Andersen M.R."/>
            <person name="Baker S.E."/>
        </authorList>
    </citation>
    <scope>NUCLEOTIDE SEQUENCE</scope>
    <source>
        <strain evidence="1">CBS 115574</strain>
    </source>
</reference>
<gene>
    <name evidence="1" type="ORF">BO79DRAFT_37842</name>
</gene>
<evidence type="ECO:0000313" key="2">
    <source>
        <dbReference type="Proteomes" id="UP000249748"/>
    </source>
</evidence>
<dbReference type="Proteomes" id="UP000249748">
    <property type="component" value="Unassembled WGS sequence"/>
</dbReference>
<dbReference type="EMBL" id="KZ824560">
    <property type="protein sequence ID" value="RAK86302.1"/>
    <property type="molecule type" value="Genomic_DNA"/>
</dbReference>
<proteinExistence type="predicted"/>
<organism evidence="1 2">
    <name type="scientific">Aspergillus costaricaensis CBS 115574</name>
    <dbReference type="NCBI Taxonomy" id="1448317"/>
    <lineage>
        <taxon>Eukaryota</taxon>
        <taxon>Fungi</taxon>
        <taxon>Dikarya</taxon>
        <taxon>Ascomycota</taxon>
        <taxon>Pezizomycotina</taxon>
        <taxon>Eurotiomycetes</taxon>
        <taxon>Eurotiomycetidae</taxon>
        <taxon>Eurotiales</taxon>
        <taxon>Aspergillaceae</taxon>
        <taxon>Aspergillus</taxon>
        <taxon>Aspergillus subgen. Circumdati</taxon>
    </lineage>
</organism>
<evidence type="ECO:0000313" key="1">
    <source>
        <dbReference type="EMBL" id="RAK86302.1"/>
    </source>
</evidence>
<name>A0ACD1I953_9EURO</name>